<comment type="similarity">
    <text evidence="2">Belongs to the prokaryotic sulfate-binding protein family.</text>
</comment>
<dbReference type="RefSeq" id="WP_145240589.1">
    <property type="nucleotide sequence ID" value="NZ_CP036273.1"/>
</dbReference>
<dbReference type="OrthoDB" id="9802127at2"/>
<evidence type="ECO:0000256" key="1">
    <source>
        <dbReference type="ARBA" id="ARBA00004418"/>
    </source>
</evidence>
<dbReference type="EMBL" id="CP036273">
    <property type="protein sequence ID" value="QDU21550.1"/>
    <property type="molecule type" value="Genomic_DNA"/>
</dbReference>
<keyword evidence="5" id="KW-0574">Periplasm</keyword>
<accession>A0A517XVK9</accession>
<keyword evidence="3" id="KW-0813">Transport</keyword>
<dbReference type="NCBIfam" id="NF008022">
    <property type="entry name" value="PRK10752.1"/>
    <property type="match status" value="1"/>
</dbReference>
<organism evidence="6 7">
    <name type="scientific">Urbifossiella limnaea</name>
    <dbReference type="NCBI Taxonomy" id="2528023"/>
    <lineage>
        <taxon>Bacteria</taxon>
        <taxon>Pseudomonadati</taxon>
        <taxon>Planctomycetota</taxon>
        <taxon>Planctomycetia</taxon>
        <taxon>Gemmatales</taxon>
        <taxon>Gemmataceae</taxon>
        <taxon>Urbifossiella</taxon>
    </lineage>
</organism>
<evidence type="ECO:0000256" key="2">
    <source>
        <dbReference type="ARBA" id="ARBA00006099"/>
    </source>
</evidence>
<keyword evidence="7" id="KW-1185">Reference proteome</keyword>
<dbReference type="GO" id="GO:0042597">
    <property type="term" value="C:periplasmic space"/>
    <property type="evidence" value="ECO:0007669"/>
    <property type="project" value="UniProtKB-SubCell"/>
</dbReference>
<reference evidence="6 7" key="1">
    <citation type="submission" date="2019-02" db="EMBL/GenBank/DDBJ databases">
        <title>Deep-cultivation of Planctomycetes and their phenomic and genomic characterization uncovers novel biology.</title>
        <authorList>
            <person name="Wiegand S."/>
            <person name="Jogler M."/>
            <person name="Boedeker C."/>
            <person name="Pinto D."/>
            <person name="Vollmers J."/>
            <person name="Rivas-Marin E."/>
            <person name="Kohn T."/>
            <person name="Peeters S.H."/>
            <person name="Heuer A."/>
            <person name="Rast P."/>
            <person name="Oberbeckmann S."/>
            <person name="Bunk B."/>
            <person name="Jeske O."/>
            <person name="Meyerdierks A."/>
            <person name="Storesund J.E."/>
            <person name="Kallscheuer N."/>
            <person name="Luecker S."/>
            <person name="Lage O.M."/>
            <person name="Pohl T."/>
            <person name="Merkel B.J."/>
            <person name="Hornburger P."/>
            <person name="Mueller R.-W."/>
            <person name="Bruemmer F."/>
            <person name="Labrenz M."/>
            <person name="Spormann A.M."/>
            <person name="Op den Camp H."/>
            <person name="Overmann J."/>
            <person name="Amann R."/>
            <person name="Jetten M.S.M."/>
            <person name="Mascher T."/>
            <person name="Medema M.H."/>
            <person name="Devos D.P."/>
            <person name="Kaster A.-K."/>
            <person name="Ovreas L."/>
            <person name="Rohde M."/>
            <person name="Galperin M.Y."/>
            <person name="Jogler C."/>
        </authorList>
    </citation>
    <scope>NUCLEOTIDE SEQUENCE [LARGE SCALE GENOMIC DNA]</scope>
    <source>
        <strain evidence="6 7">ETA_A1</strain>
    </source>
</reference>
<sequence length="349" mass="38380">MWTKFLFAVGGVYLVAAAAWIVSAGVVRDGGGTDLLNVACDPTRELWRDINAAFIRDYAEKKGTTVTVRMSHGGSASQAQAVANGLEADVVTLAMFPDTDMVRKAGLLEAGWEKKLPNRSLPYVSTIVFVVRKGNPKNVRGWADLARDDVSAITPNPKTSGNGKWSFLALWGSVIWSGGTEAEAREYVRGVYSRTPVLDAAARGATMTFASKKIGDVHLTWENEAHLEVDEGHGELEIVYPLSRAGKAMSVLAEPHVALVDKVADRRGTRVAAEAYLNFLYTEPAQELIARHHHRPTLKRVADRHRDHFPDLDLRTATGLVPSGTWDEVLRTYFADGAEFDQMYSRRSK</sequence>
<evidence type="ECO:0000256" key="3">
    <source>
        <dbReference type="ARBA" id="ARBA00022448"/>
    </source>
</evidence>
<dbReference type="GO" id="GO:1902358">
    <property type="term" value="P:sulfate transmembrane transport"/>
    <property type="evidence" value="ECO:0007669"/>
    <property type="project" value="InterPro"/>
</dbReference>
<dbReference type="Proteomes" id="UP000319576">
    <property type="component" value="Chromosome"/>
</dbReference>
<dbReference type="Pfam" id="PF13531">
    <property type="entry name" value="SBP_bac_11"/>
    <property type="match status" value="1"/>
</dbReference>
<dbReference type="PANTHER" id="PTHR30368:SF2">
    <property type="entry name" value="SULFATE-BINDING PROTEIN"/>
    <property type="match status" value="1"/>
</dbReference>
<name>A0A517XVK9_9BACT</name>
<evidence type="ECO:0000256" key="5">
    <source>
        <dbReference type="ARBA" id="ARBA00022764"/>
    </source>
</evidence>
<dbReference type="NCBIfam" id="TIGR00971">
    <property type="entry name" value="3a0106s03"/>
    <property type="match status" value="1"/>
</dbReference>
<dbReference type="KEGG" id="uli:ETAA1_35190"/>
<keyword evidence="4" id="KW-0732">Signal</keyword>
<dbReference type="AlphaFoldDB" id="A0A517XVK9"/>
<dbReference type="PANTHER" id="PTHR30368">
    <property type="entry name" value="SULFATE-BINDING PROTEIN"/>
    <property type="match status" value="1"/>
</dbReference>
<proteinExistence type="inferred from homology"/>
<dbReference type="InterPro" id="IPR005669">
    <property type="entry name" value="Thiosulph/SO4-bd"/>
</dbReference>
<evidence type="ECO:0000313" key="7">
    <source>
        <dbReference type="Proteomes" id="UP000319576"/>
    </source>
</evidence>
<gene>
    <name evidence="6" type="primary">sbp</name>
    <name evidence="6" type="ORF">ETAA1_35190</name>
</gene>
<dbReference type="SUPFAM" id="SSF53850">
    <property type="entry name" value="Periplasmic binding protein-like II"/>
    <property type="match status" value="1"/>
</dbReference>
<comment type="subcellular location">
    <subcellularLocation>
        <location evidence="1">Periplasm</location>
    </subcellularLocation>
</comment>
<evidence type="ECO:0000313" key="6">
    <source>
        <dbReference type="EMBL" id="QDU21550.1"/>
    </source>
</evidence>
<dbReference type="Gene3D" id="3.40.190.10">
    <property type="entry name" value="Periplasmic binding protein-like II"/>
    <property type="match status" value="2"/>
</dbReference>
<dbReference type="CDD" id="cd01005">
    <property type="entry name" value="PBP2_CysP"/>
    <property type="match status" value="1"/>
</dbReference>
<dbReference type="GO" id="GO:0140104">
    <property type="term" value="F:molecular carrier activity"/>
    <property type="evidence" value="ECO:0007669"/>
    <property type="project" value="InterPro"/>
</dbReference>
<protein>
    <submittedName>
        <fullName evidence="6">Sulfate-binding protein</fullName>
    </submittedName>
</protein>
<evidence type="ECO:0000256" key="4">
    <source>
        <dbReference type="ARBA" id="ARBA00022729"/>
    </source>
</evidence>